<dbReference type="RefSeq" id="WP_013422052.1">
    <property type="nucleotide sequence ID" value="NC_014666.1"/>
</dbReference>
<proteinExistence type="predicted"/>
<evidence type="ECO:0000313" key="1">
    <source>
        <dbReference type="EMBL" id="ADP78931.1"/>
    </source>
</evidence>
<reference evidence="1 2" key="1">
    <citation type="submission" date="2010-10" db="EMBL/GenBank/DDBJ databases">
        <title>Complete sequence of Frankia sp. EuI1c.</title>
        <authorList>
            <consortium name="US DOE Joint Genome Institute"/>
            <person name="Lucas S."/>
            <person name="Copeland A."/>
            <person name="Lapidus A."/>
            <person name="Cheng J.-F."/>
            <person name="Bruce D."/>
            <person name="Goodwin L."/>
            <person name="Pitluck S."/>
            <person name="Chertkov O."/>
            <person name="Detter J.C."/>
            <person name="Han C."/>
            <person name="Tapia R."/>
            <person name="Land M."/>
            <person name="Hauser L."/>
            <person name="Jeffries C."/>
            <person name="Kyrpides N."/>
            <person name="Ivanova N."/>
            <person name="Mikhailova N."/>
            <person name="Beauchemin N."/>
            <person name="Sen A."/>
            <person name="Sur S.A."/>
            <person name="Gtari M."/>
            <person name="Wall L."/>
            <person name="Tisa L."/>
            <person name="Woyke T."/>
        </authorList>
    </citation>
    <scope>NUCLEOTIDE SEQUENCE [LARGE SCALE GENOMIC DNA]</scope>
    <source>
        <strain evidence="2">DSM 45817 / CECT 9037 / EuI1c</strain>
    </source>
</reference>
<dbReference type="KEGG" id="fri:FraEuI1c_0853"/>
<gene>
    <name evidence="1" type="ordered locus">FraEuI1c_0853</name>
</gene>
<sequence length="150" mass="16579">MTASTEQGPVRDITGRDDIAALITAFYGRAFADPLLGPIFIDVARLDLAAHLPIMCDFWETVLFQAGAYHRNALHVHAAIHAKAPLGPQHFARWLELWAGTIDDLYQGERAERAKLQATRIAGSLCRRLAGEPASELVTISRHPRQAERS</sequence>
<protein>
    <recommendedName>
        <fullName evidence="3">Globin</fullName>
    </recommendedName>
</protein>
<dbReference type="InParanoid" id="E3IW89"/>
<organism evidence="1 2">
    <name type="scientific">Pseudofrankia inefficax (strain DSM 45817 / CECT 9037 / DDB 130130 / EuI1c)</name>
    <name type="common">Frankia inefficax</name>
    <dbReference type="NCBI Taxonomy" id="298654"/>
    <lineage>
        <taxon>Bacteria</taxon>
        <taxon>Bacillati</taxon>
        <taxon>Actinomycetota</taxon>
        <taxon>Actinomycetes</taxon>
        <taxon>Frankiales</taxon>
        <taxon>Frankiaceae</taxon>
        <taxon>Pseudofrankia</taxon>
    </lineage>
</organism>
<dbReference type="InterPro" id="IPR009050">
    <property type="entry name" value="Globin-like_sf"/>
</dbReference>
<dbReference type="Gene3D" id="1.10.490.10">
    <property type="entry name" value="Globins"/>
    <property type="match status" value="1"/>
</dbReference>
<dbReference type="STRING" id="298654.FraEuI1c_0853"/>
<dbReference type="eggNOG" id="COG2346">
    <property type="taxonomic scope" value="Bacteria"/>
</dbReference>
<name>E3IW89_PSEI1</name>
<dbReference type="AlphaFoldDB" id="E3IW89"/>
<accession>E3IW89</accession>
<dbReference type="SUPFAM" id="SSF46458">
    <property type="entry name" value="Globin-like"/>
    <property type="match status" value="1"/>
</dbReference>
<dbReference type="InterPro" id="IPR012292">
    <property type="entry name" value="Globin/Proto"/>
</dbReference>
<dbReference type="EMBL" id="CP002299">
    <property type="protein sequence ID" value="ADP78931.1"/>
    <property type="molecule type" value="Genomic_DNA"/>
</dbReference>
<dbReference type="CDD" id="cd08916">
    <property type="entry name" value="TrHb3_P"/>
    <property type="match status" value="1"/>
</dbReference>
<dbReference type="Proteomes" id="UP000002484">
    <property type="component" value="Chromosome"/>
</dbReference>
<dbReference type="GO" id="GO:0020037">
    <property type="term" value="F:heme binding"/>
    <property type="evidence" value="ECO:0007669"/>
    <property type="project" value="InterPro"/>
</dbReference>
<evidence type="ECO:0008006" key="3">
    <source>
        <dbReference type="Google" id="ProtNLM"/>
    </source>
</evidence>
<evidence type="ECO:0000313" key="2">
    <source>
        <dbReference type="Proteomes" id="UP000002484"/>
    </source>
</evidence>
<keyword evidence="2" id="KW-1185">Reference proteome</keyword>
<dbReference type="GO" id="GO:0019825">
    <property type="term" value="F:oxygen binding"/>
    <property type="evidence" value="ECO:0007669"/>
    <property type="project" value="InterPro"/>
</dbReference>
<dbReference type="HOGENOM" id="CLU_104957_3_0_11"/>
<dbReference type="OrthoDB" id="25954at2"/>